<dbReference type="OrthoDB" id="681130at2"/>
<evidence type="ECO:0000313" key="2">
    <source>
        <dbReference type="Proteomes" id="UP000318815"/>
    </source>
</evidence>
<gene>
    <name evidence="1" type="ORF">FEF09_13080</name>
</gene>
<dbReference type="Gene3D" id="2.130.10.10">
    <property type="entry name" value="YVTN repeat-like/Quinoprotein amine dehydrogenase"/>
    <property type="match status" value="1"/>
</dbReference>
<dbReference type="AlphaFoldDB" id="A0A5C6LS43"/>
<dbReference type="InterPro" id="IPR011110">
    <property type="entry name" value="Reg_prop"/>
</dbReference>
<organism evidence="1 2">
    <name type="scientific">Chitinophaga pinensis</name>
    <dbReference type="NCBI Taxonomy" id="79329"/>
    <lineage>
        <taxon>Bacteria</taxon>
        <taxon>Pseudomonadati</taxon>
        <taxon>Bacteroidota</taxon>
        <taxon>Chitinophagia</taxon>
        <taxon>Chitinophagales</taxon>
        <taxon>Chitinophagaceae</taxon>
        <taxon>Chitinophaga</taxon>
    </lineage>
</organism>
<sequence length="65" mass="7393">MCEDSKGFIWIGTDGGGLNRFDRKTGTFRHYQYDAFNKNTLGSNEVLAITEDSKGNIWVGTWEED</sequence>
<dbReference type="EMBL" id="VOHS01000011">
    <property type="protein sequence ID" value="TWW00081.1"/>
    <property type="molecule type" value="Genomic_DNA"/>
</dbReference>
<evidence type="ECO:0008006" key="3">
    <source>
        <dbReference type="Google" id="ProtNLM"/>
    </source>
</evidence>
<dbReference type="Pfam" id="PF07494">
    <property type="entry name" value="Reg_prop"/>
    <property type="match status" value="2"/>
</dbReference>
<protein>
    <recommendedName>
        <fullName evidence="3">Histidine kinase</fullName>
    </recommendedName>
</protein>
<dbReference type="SUPFAM" id="SSF63829">
    <property type="entry name" value="Calcium-dependent phosphotriesterase"/>
    <property type="match status" value="1"/>
</dbReference>
<accession>A0A5C6LS43</accession>
<comment type="caution">
    <text evidence="1">The sequence shown here is derived from an EMBL/GenBank/DDBJ whole genome shotgun (WGS) entry which is preliminary data.</text>
</comment>
<reference evidence="1 2" key="1">
    <citation type="submission" date="2019-08" db="EMBL/GenBank/DDBJ databases">
        <title>Whole genome sequencing of chitin degrading bacteria Chitinophaga pinensis YS16.</title>
        <authorList>
            <person name="Singh R.P."/>
            <person name="Manchanda G."/>
            <person name="Maurya I.K."/>
            <person name="Joshi N.K."/>
            <person name="Srivastava A.K."/>
        </authorList>
    </citation>
    <scope>NUCLEOTIDE SEQUENCE [LARGE SCALE GENOMIC DNA]</scope>
    <source>
        <strain evidence="1 2">YS-16</strain>
    </source>
</reference>
<dbReference type="InterPro" id="IPR015943">
    <property type="entry name" value="WD40/YVTN_repeat-like_dom_sf"/>
</dbReference>
<dbReference type="Proteomes" id="UP000318815">
    <property type="component" value="Unassembled WGS sequence"/>
</dbReference>
<evidence type="ECO:0000313" key="1">
    <source>
        <dbReference type="EMBL" id="TWW00081.1"/>
    </source>
</evidence>
<name>A0A5C6LS43_9BACT</name>
<proteinExistence type="predicted"/>
<keyword evidence="2" id="KW-1185">Reference proteome</keyword>
<dbReference type="RefSeq" id="WP_146305676.1">
    <property type="nucleotide sequence ID" value="NZ_VOHS01000011.1"/>
</dbReference>